<feature type="domain" description="Xylose isomerase-like TIM barrel" evidence="1">
    <location>
        <begin position="22"/>
        <end position="241"/>
    </location>
</feature>
<evidence type="ECO:0000259" key="1">
    <source>
        <dbReference type="Pfam" id="PF01261"/>
    </source>
</evidence>
<dbReference type="Proteomes" id="UP001144256">
    <property type="component" value="Unassembled WGS sequence"/>
</dbReference>
<dbReference type="PANTHER" id="PTHR12110:SF41">
    <property type="entry name" value="INOSOSE DEHYDRATASE"/>
    <property type="match status" value="1"/>
</dbReference>
<dbReference type="PANTHER" id="PTHR12110">
    <property type="entry name" value="HYDROXYPYRUVATE ISOMERASE"/>
    <property type="match status" value="1"/>
</dbReference>
<evidence type="ECO:0000313" key="2">
    <source>
        <dbReference type="EMBL" id="GKX31450.1"/>
    </source>
</evidence>
<dbReference type="Pfam" id="PF01261">
    <property type="entry name" value="AP_endonuc_2"/>
    <property type="match status" value="1"/>
</dbReference>
<comment type="caution">
    <text evidence="2">The sequence shown here is derived from an EMBL/GenBank/DDBJ whole genome shotgun (WGS) entry which is preliminary data.</text>
</comment>
<dbReference type="AlphaFoldDB" id="A0A9W5YCF3"/>
<proteinExistence type="predicted"/>
<dbReference type="InterPro" id="IPR013022">
    <property type="entry name" value="Xyl_isomerase-like_TIM-brl"/>
</dbReference>
<accession>A0A9W5YCF3</accession>
<gene>
    <name evidence="2" type="ORF">SH1V18_39300</name>
</gene>
<dbReference type="EMBL" id="BRLB01000017">
    <property type="protein sequence ID" value="GKX31450.1"/>
    <property type="molecule type" value="Genomic_DNA"/>
</dbReference>
<dbReference type="InterPro" id="IPR050312">
    <property type="entry name" value="IolE/XylAMocC-like"/>
</dbReference>
<evidence type="ECO:0000313" key="3">
    <source>
        <dbReference type="Proteomes" id="UP001144256"/>
    </source>
</evidence>
<reference evidence="2" key="1">
    <citation type="submission" date="2022-06" db="EMBL/GenBank/DDBJ databases">
        <title>Vallitalea longa sp. nov., an anaerobic bacterium isolated from marine sediment.</title>
        <authorList>
            <person name="Hirano S."/>
            <person name="Terahara T."/>
            <person name="Mori K."/>
            <person name="Hamada M."/>
            <person name="Matsumoto R."/>
            <person name="Kobayashi T."/>
        </authorList>
    </citation>
    <scope>NUCLEOTIDE SEQUENCE</scope>
    <source>
        <strain evidence="2">SH18-1</strain>
    </source>
</reference>
<dbReference type="Gene3D" id="3.20.20.150">
    <property type="entry name" value="Divalent-metal-dependent TIM barrel enzymes"/>
    <property type="match status" value="1"/>
</dbReference>
<organism evidence="2 3">
    <name type="scientific">Vallitalea longa</name>
    <dbReference type="NCBI Taxonomy" id="2936439"/>
    <lineage>
        <taxon>Bacteria</taxon>
        <taxon>Bacillati</taxon>
        <taxon>Bacillota</taxon>
        <taxon>Clostridia</taxon>
        <taxon>Lachnospirales</taxon>
        <taxon>Vallitaleaceae</taxon>
        <taxon>Vallitalea</taxon>
    </lineage>
</organism>
<protein>
    <recommendedName>
        <fullName evidence="1">Xylose isomerase-like TIM barrel domain-containing protein</fullName>
    </recommendedName>
</protein>
<name>A0A9W5YCF3_9FIRM</name>
<dbReference type="SUPFAM" id="SSF51658">
    <property type="entry name" value="Xylose isomerase-like"/>
    <property type="match status" value="1"/>
</dbReference>
<keyword evidence="3" id="KW-1185">Reference proteome</keyword>
<dbReference type="InterPro" id="IPR036237">
    <property type="entry name" value="Xyl_isomerase-like_sf"/>
</dbReference>
<dbReference type="RefSeq" id="WP_281818524.1">
    <property type="nucleotide sequence ID" value="NZ_BRLB01000017.1"/>
</dbReference>
<sequence>MSQFVLTGFSDEISPDFSVQLEEMKKLGIEYIEIRGVNGKNIVEHSIKEVNKIKKEMDSIGIKVSAIGSPIGKIKITDDFENHFETFKHIIEIAKVLETKYIRMFSFYIETADVLRYRDEVIKRLKILVNYAEQQDIILLHENEKDIYGDIPERCLDLYNTINSSHFQLIFDPANYVQCNITTYPNAFNTLKDKVTYYHIKDAVNATGEVVPSGKGDGHIFEIISELKNCGYKGFLSLEPHLGDFVGFSNLESDGDIPKFKEASDAGKFKLAFNSLMKIIREV</sequence>